<organism evidence="1 2">
    <name type="scientific">Parahalioglobus pacificus</name>
    <dbReference type="NCBI Taxonomy" id="930806"/>
    <lineage>
        <taxon>Bacteria</taxon>
        <taxon>Pseudomonadati</taxon>
        <taxon>Pseudomonadota</taxon>
        <taxon>Gammaproteobacteria</taxon>
        <taxon>Cellvibrionales</taxon>
        <taxon>Halieaceae</taxon>
        <taxon>Parahalioglobus</taxon>
    </lineage>
</organism>
<gene>
    <name evidence="1" type="ORF">GCM10007053_26510</name>
</gene>
<reference evidence="1" key="1">
    <citation type="journal article" date="2014" name="Int. J. Syst. Evol. Microbiol.">
        <title>Complete genome sequence of Corynebacterium casei LMG S-19264T (=DSM 44701T), isolated from a smear-ripened cheese.</title>
        <authorList>
            <consortium name="US DOE Joint Genome Institute (JGI-PGF)"/>
            <person name="Walter F."/>
            <person name="Albersmeier A."/>
            <person name="Kalinowski J."/>
            <person name="Ruckert C."/>
        </authorList>
    </citation>
    <scope>NUCLEOTIDE SEQUENCE</scope>
    <source>
        <strain evidence="1">KCTC 23430</strain>
    </source>
</reference>
<proteinExistence type="predicted"/>
<sequence length="84" mass="8680">MIGAHLLAVGIAVAVAQGGLPAPVFAGQWRALTLKFPPSFKTSDISVGASEHGVHCPGNGHEKSEMRFPISLFLSAPLTGEQGD</sequence>
<comment type="caution">
    <text evidence="1">The sequence shown here is derived from an EMBL/GenBank/DDBJ whole genome shotgun (WGS) entry which is preliminary data.</text>
</comment>
<protein>
    <submittedName>
        <fullName evidence="1">Uncharacterized protein</fullName>
    </submittedName>
</protein>
<dbReference type="Proteomes" id="UP000644693">
    <property type="component" value="Unassembled WGS sequence"/>
</dbReference>
<reference evidence="1" key="2">
    <citation type="submission" date="2020-09" db="EMBL/GenBank/DDBJ databases">
        <authorList>
            <person name="Sun Q."/>
            <person name="Kim S."/>
        </authorList>
    </citation>
    <scope>NUCLEOTIDE SEQUENCE</scope>
    <source>
        <strain evidence="1">KCTC 23430</strain>
    </source>
</reference>
<accession>A0A918XM25</accession>
<evidence type="ECO:0000313" key="2">
    <source>
        <dbReference type="Proteomes" id="UP000644693"/>
    </source>
</evidence>
<name>A0A918XM25_9GAMM</name>
<keyword evidence="2" id="KW-1185">Reference proteome</keyword>
<dbReference type="AlphaFoldDB" id="A0A918XM25"/>
<evidence type="ECO:0000313" key="1">
    <source>
        <dbReference type="EMBL" id="GHD37212.1"/>
    </source>
</evidence>
<dbReference type="EMBL" id="BMYM01000002">
    <property type="protein sequence ID" value="GHD37212.1"/>
    <property type="molecule type" value="Genomic_DNA"/>
</dbReference>